<dbReference type="EMBL" id="JANPWB010000013">
    <property type="protein sequence ID" value="KAJ1105623.1"/>
    <property type="molecule type" value="Genomic_DNA"/>
</dbReference>
<feature type="compositionally biased region" description="Basic and acidic residues" evidence="1">
    <location>
        <begin position="113"/>
        <end position="123"/>
    </location>
</feature>
<feature type="compositionally biased region" description="Basic and acidic residues" evidence="1">
    <location>
        <begin position="129"/>
        <end position="213"/>
    </location>
</feature>
<evidence type="ECO:0000313" key="3">
    <source>
        <dbReference type="Proteomes" id="UP001066276"/>
    </source>
</evidence>
<feature type="region of interest" description="Disordered" evidence="1">
    <location>
        <begin position="113"/>
        <end position="243"/>
    </location>
</feature>
<evidence type="ECO:0000256" key="1">
    <source>
        <dbReference type="SAM" id="MobiDB-lite"/>
    </source>
</evidence>
<protein>
    <submittedName>
        <fullName evidence="2">Uncharacterized protein</fullName>
    </submittedName>
</protein>
<gene>
    <name evidence="2" type="ORF">NDU88_003028</name>
</gene>
<evidence type="ECO:0000313" key="2">
    <source>
        <dbReference type="EMBL" id="KAJ1105623.1"/>
    </source>
</evidence>
<dbReference type="AlphaFoldDB" id="A0AAV7MPM8"/>
<sequence>MKVSPEAPCALCPFVLFTAVDIKGAHKNKGHQEEKRLLDDYCLHHLPPEEELQDNEEDLKRKQSPTHPDACRLERRLCETQYLYLTKITPVGETVKSRLSPDFTLLKHIEETEEQERRAKEERQEAEEQERRAQEKEQEQERRAQEKEQEQERRAQEKEQEQEKRAQKRRPEAQERRAQERRPEEQERRAQERETKQKTEGEETTAEERHNASHDPGGSWLTKNPPEGIRQTSPRKRNIETKSTLQELYRNTETPKENPAHLITYF</sequence>
<feature type="region of interest" description="Disordered" evidence="1">
    <location>
        <begin position="48"/>
        <end position="67"/>
    </location>
</feature>
<organism evidence="2 3">
    <name type="scientific">Pleurodeles waltl</name>
    <name type="common">Iberian ribbed newt</name>
    <dbReference type="NCBI Taxonomy" id="8319"/>
    <lineage>
        <taxon>Eukaryota</taxon>
        <taxon>Metazoa</taxon>
        <taxon>Chordata</taxon>
        <taxon>Craniata</taxon>
        <taxon>Vertebrata</taxon>
        <taxon>Euteleostomi</taxon>
        <taxon>Amphibia</taxon>
        <taxon>Batrachia</taxon>
        <taxon>Caudata</taxon>
        <taxon>Salamandroidea</taxon>
        <taxon>Salamandridae</taxon>
        <taxon>Pleurodelinae</taxon>
        <taxon>Pleurodeles</taxon>
    </lineage>
</organism>
<name>A0AAV7MPM8_PLEWA</name>
<keyword evidence="3" id="KW-1185">Reference proteome</keyword>
<proteinExistence type="predicted"/>
<reference evidence="2" key="1">
    <citation type="journal article" date="2022" name="bioRxiv">
        <title>Sequencing and chromosome-scale assembly of the giantPleurodeles waltlgenome.</title>
        <authorList>
            <person name="Brown T."/>
            <person name="Elewa A."/>
            <person name="Iarovenko S."/>
            <person name="Subramanian E."/>
            <person name="Araus A.J."/>
            <person name="Petzold A."/>
            <person name="Susuki M."/>
            <person name="Suzuki K.-i.T."/>
            <person name="Hayashi T."/>
            <person name="Toyoda A."/>
            <person name="Oliveira C."/>
            <person name="Osipova E."/>
            <person name="Leigh N.D."/>
            <person name="Simon A."/>
            <person name="Yun M.H."/>
        </authorList>
    </citation>
    <scope>NUCLEOTIDE SEQUENCE</scope>
    <source>
        <strain evidence="2">20211129_DDA</strain>
        <tissue evidence="2">Liver</tissue>
    </source>
</reference>
<accession>A0AAV7MPM8</accession>
<comment type="caution">
    <text evidence="2">The sequence shown here is derived from an EMBL/GenBank/DDBJ whole genome shotgun (WGS) entry which is preliminary data.</text>
</comment>
<dbReference type="Proteomes" id="UP001066276">
    <property type="component" value="Chromosome 9"/>
</dbReference>